<dbReference type="NCBIfam" id="TIGR00051">
    <property type="entry name" value="YbgC/FadM family acyl-CoA thioesterase"/>
    <property type="match status" value="1"/>
</dbReference>
<dbReference type="Proteomes" id="UP000503278">
    <property type="component" value="Chromosome"/>
</dbReference>
<dbReference type="CDD" id="cd00586">
    <property type="entry name" value="4HBT"/>
    <property type="match status" value="1"/>
</dbReference>
<dbReference type="InterPro" id="IPR006684">
    <property type="entry name" value="YbgC/YbaW"/>
</dbReference>
<comment type="similarity">
    <text evidence="1">Belongs to the 4-hydroxybenzoyl-CoA thioesterase family.</text>
</comment>
<reference evidence="3 4" key="1">
    <citation type="submission" date="2020-04" db="EMBL/GenBank/DDBJ databases">
        <title>Genome sequencing of novel species.</title>
        <authorList>
            <person name="Heo J."/>
            <person name="Kim S.-J."/>
            <person name="Kim J.-S."/>
            <person name="Hong S.-B."/>
            <person name="Kwon S.-W."/>
        </authorList>
    </citation>
    <scope>NUCLEOTIDE SEQUENCE [LARGE SCALE GENOMIC DNA]</scope>
    <source>
        <strain evidence="3 4">F39-2</strain>
    </source>
</reference>
<dbReference type="AlphaFoldDB" id="A0A7L5EAW6"/>
<evidence type="ECO:0000313" key="3">
    <source>
        <dbReference type="EMBL" id="QJD98083.1"/>
    </source>
</evidence>
<dbReference type="PANTHER" id="PTHR31793">
    <property type="entry name" value="4-HYDROXYBENZOYL-COA THIOESTERASE FAMILY MEMBER"/>
    <property type="match status" value="1"/>
</dbReference>
<keyword evidence="2" id="KW-0378">Hydrolase</keyword>
<proteinExistence type="inferred from homology"/>
<protein>
    <submittedName>
        <fullName evidence="3">Acyl-CoA thioesterase</fullName>
    </submittedName>
</protein>
<dbReference type="EMBL" id="CP051682">
    <property type="protein sequence ID" value="QJD98083.1"/>
    <property type="molecule type" value="Genomic_DNA"/>
</dbReference>
<dbReference type="InterPro" id="IPR008272">
    <property type="entry name" value="HB-CoA_thioesterase_AS"/>
</dbReference>
<gene>
    <name evidence="3" type="ORF">HH214_20485</name>
</gene>
<dbReference type="PANTHER" id="PTHR31793:SF27">
    <property type="entry name" value="NOVEL THIOESTERASE SUPERFAMILY DOMAIN AND SAPOSIN A-TYPE DOMAIN CONTAINING PROTEIN (0610012H03RIK)"/>
    <property type="match status" value="1"/>
</dbReference>
<dbReference type="PROSITE" id="PS01328">
    <property type="entry name" value="4HBCOA_THIOESTERASE"/>
    <property type="match status" value="1"/>
</dbReference>
<dbReference type="PIRSF" id="PIRSF003230">
    <property type="entry name" value="YbgC"/>
    <property type="match status" value="1"/>
</dbReference>
<name>A0A7L5EAW6_9SPHI</name>
<sequence length="135" mass="16026">MLVHSTKLRIRYSETDQMGVVYHGNYAQFYEVGRIEMLRSIGLDYKWMEENGVIMPVLEMKGRFLKPALYDDEITVKVIQEKMSGIKIHFKYELYNSQDELIHVAETLLAFLNKETKRPCLPPQEFIDRIKPYFD</sequence>
<dbReference type="SUPFAM" id="SSF54637">
    <property type="entry name" value="Thioesterase/thiol ester dehydrase-isomerase"/>
    <property type="match status" value="1"/>
</dbReference>
<keyword evidence="4" id="KW-1185">Reference proteome</keyword>
<dbReference type="GO" id="GO:0047617">
    <property type="term" value="F:fatty acyl-CoA hydrolase activity"/>
    <property type="evidence" value="ECO:0007669"/>
    <property type="project" value="TreeGrafter"/>
</dbReference>
<evidence type="ECO:0000256" key="1">
    <source>
        <dbReference type="ARBA" id="ARBA00005953"/>
    </source>
</evidence>
<accession>A0A7L5EAW6</accession>
<dbReference type="InterPro" id="IPR029069">
    <property type="entry name" value="HotDog_dom_sf"/>
</dbReference>
<organism evidence="3 4">
    <name type="scientific">Mucilaginibacter robiniae</name>
    <dbReference type="NCBI Taxonomy" id="2728022"/>
    <lineage>
        <taxon>Bacteria</taxon>
        <taxon>Pseudomonadati</taxon>
        <taxon>Bacteroidota</taxon>
        <taxon>Sphingobacteriia</taxon>
        <taxon>Sphingobacteriales</taxon>
        <taxon>Sphingobacteriaceae</taxon>
        <taxon>Mucilaginibacter</taxon>
    </lineage>
</organism>
<dbReference type="KEGG" id="mrob:HH214_20485"/>
<evidence type="ECO:0000256" key="2">
    <source>
        <dbReference type="ARBA" id="ARBA00022801"/>
    </source>
</evidence>
<dbReference type="Pfam" id="PF13279">
    <property type="entry name" value="4HBT_2"/>
    <property type="match status" value="1"/>
</dbReference>
<evidence type="ECO:0000313" key="4">
    <source>
        <dbReference type="Proteomes" id="UP000503278"/>
    </source>
</evidence>
<dbReference type="Gene3D" id="3.10.129.10">
    <property type="entry name" value="Hotdog Thioesterase"/>
    <property type="match status" value="1"/>
</dbReference>
<dbReference type="RefSeq" id="WP_169610823.1">
    <property type="nucleotide sequence ID" value="NZ_CP051682.1"/>
</dbReference>
<dbReference type="InterPro" id="IPR050563">
    <property type="entry name" value="4-hydroxybenzoyl-CoA_TE"/>
</dbReference>